<comment type="caution">
    <text evidence="1">The sequence shown here is derived from an EMBL/GenBank/DDBJ whole genome shotgun (WGS) entry which is preliminary data.</text>
</comment>
<organism evidence="1 2">
    <name type="scientific">Cirrhinus mrigala</name>
    <name type="common">Mrigala</name>
    <dbReference type="NCBI Taxonomy" id="683832"/>
    <lineage>
        <taxon>Eukaryota</taxon>
        <taxon>Metazoa</taxon>
        <taxon>Chordata</taxon>
        <taxon>Craniata</taxon>
        <taxon>Vertebrata</taxon>
        <taxon>Euteleostomi</taxon>
        <taxon>Actinopterygii</taxon>
        <taxon>Neopterygii</taxon>
        <taxon>Teleostei</taxon>
        <taxon>Ostariophysi</taxon>
        <taxon>Cypriniformes</taxon>
        <taxon>Cyprinidae</taxon>
        <taxon>Labeoninae</taxon>
        <taxon>Labeonini</taxon>
        <taxon>Cirrhinus</taxon>
    </lineage>
</organism>
<accession>A0ABD0PC37</accession>
<reference evidence="1 2" key="1">
    <citation type="submission" date="2024-05" db="EMBL/GenBank/DDBJ databases">
        <title>Genome sequencing and assembly of Indian major carp, Cirrhinus mrigala (Hamilton, 1822).</title>
        <authorList>
            <person name="Mohindra V."/>
            <person name="Chowdhury L.M."/>
            <person name="Lal K."/>
            <person name="Jena J.K."/>
        </authorList>
    </citation>
    <scope>NUCLEOTIDE SEQUENCE [LARGE SCALE GENOMIC DNA]</scope>
    <source>
        <strain evidence="1">CM1030</strain>
        <tissue evidence="1">Blood</tissue>
    </source>
</reference>
<dbReference type="EMBL" id="JAMKFB020000016">
    <property type="protein sequence ID" value="KAL0171643.1"/>
    <property type="molecule type" value="Genomic_DNA"/>
</dbReference>
<sequence length="55" mass="5344">LTVSDSDGLTDTSTATVRALTGSSPCLSTTSPCGVTTAQMTTPLQATSGLSIPAA</sequence>
<dbReference type="Proteomes" id="UP001529510">
    <property type="component" value="Unassembled WGS sequence"/>
</dbReference>
<name>A0ABD0PC37_CIRMR</name>
<gene>
    <name evidence="1" type="ORF">M9458_031954</name>
</gene>
<evidence type="ECO:0000313" key="2">
    <source>
        <dbReference type="Proteomes" id="UP001529510"/>
    </source>
</evidence>
<evidence type="ECO:0000313" key="1">
    <source>
        <dbReference type="EMBL" id="KAL0171643.1"/>
    </source>
</evidence>
<feature type="non-terminal residue" evidence="1">
    <location>
        <position position="1"/>
    </location>
</feature>
<proteinExistence type="predicted"/>
<keyword evidence="2" id="KW-1185">Reference proteome</keyword>
<dbReference type="AlphaFoldDB" id="A0ABD0PC37"/>
<protein>
    <submittedName>
        <fullName evidence="1">Uncharacterized protein</fullName>
    </submittedName>
</protein>